<dbReference type="GO" id="GO:0016791">
    <property type="term" value="F:phosphatase activity"/>
    <property type="evidence" value="ECO:0007669"/>
    <property type="project" value="InterPro"/>
</dbReference>
<evidence type="ECO:0000313" key="3">
    <source>
        <dbReference type="EMBL" id="KZP19831.1"/>
    </source>
</evidence>
<dbReference type="FunFam" id="3.40.50.1000:FF:000043">
    <property type="entry name" value="General stress response phosphoprotein phosphatase Psr1/2"/>
    <property type="match status" value="1"/>
</dbReference>
<dbReference type="OrthoDB" id="277011at2759"/>
<dbReference type="InterPro" id="IPR050365">
    <property type="entry name" value="TIM50"/>
</dbReference>
<feature type="compositionally biased region" description="Acidic residues" evidence="1">
    <location>
        <begin position="146"/>
        <end position="155"/>
    </location>
</feature>
<gene>
    <name evidence="3" type="ORF">FIBSPDRAFT_743233</name>
</gene>
<feature type="compositionally biased region" description="Low complexity" evidence="1">
    <location>
        <begin position="49"/>
        <end position="67"/>
    </location>
</feature>
<dbReference type="InterPro" id="IPR011948">
    <property type="entry name" value="Dullard_phosphatase"/>
</dbReference>
<dbReference type="InterPro" id="IPR004274">
    <property type="entry name" value="FCP1_dom"/>
</dbReference>
<reference evidence="3 4" key="1">
    <citation type="journal article" date="2016" name="Mol. Biol. Evol.">
        <title>Comparative Genomics of Early-Diverging Mushroom-Forming Fungi Provides Insights into the Origins of Lignocellulose Decay Capabilities.</title>
        <authorList>
            <person name="Nagy L.G."/>
            <person name="Riley R."/>
            <person name="Tritt A."/>
            <person name="Adam C."/>
            <person name="Daum C."/>
            <person name="Floudas D."/>
            <person name="Sun H."/>
            <person name="Yadav J.S."/>
            <person name="Pangilinan J."/>
            <person name="Larsson K.H."/>
            <person name="Matsuura K."/>
            <person name="Barry K."/>
            <person name="Labutti K."/>
            <person name="Kuo R."/>
            <person name="Ohm R.A."/>
            <person name="Bhattacharya S.S."/>
            <person name="Shirouzu T."/>
            <person name="Yoshinaga Y."/>
            <person name="Martin F.M."/>
            <person name="Grigoriev I.V."/>
            <person name="Hibbett D.S."/>
        </authorList>
    </citation>
    <scope>NUCLEOTIDE SEQUENCE [LARGE SCALE GENOMIC DNA]</scope>
    <source>
        <strain evidence="3 4">CBS 109695</strain>
    </source>
</reference>
<dbReference type="InterPro" id="IPR023214">
    <property type="entry name" value="HAD_sf"/>
</dbReference>
<evidence type="ECO:0000259" key="2">
    <source>
        <dbReference type="PROSITE" id="PS50969"/>
    </source>
</evidence>
<evidence type="ECO:0000256" key="1">
    <source>
        <dbReference type="SAM" id="MobiDB-lite"/>
    </source>
</evidence>
<dbReference type="GO" id="GO:0045944">
    <property type="term" value="P:positive regulation of transcription by RNA polymerase II"/>
    <property type="evidence" value="ECO:0007669"/>
    <property type="project" value="UniProtKB-ARBA"/>
</dbReference>
<accession>A0A166IHI8</accession>
<organism evidence="3 4">
    <name type="scientific">Athelia psychrophila</name>
    <dbReference type="NCBI Taxonomy" id="1759441"/>
    <lineage>
        <taxon>Eukaryota</taxon>
        <taxon>Fungi</taxon>
        <taxon>Dikarya</taxon>
        <taxon>Basidiomycota</taxon>
        <taxon>Agaricomycotina</taxon>
        <taxon>Agaricomycetes</taxon>
        <taxon>Agaricomycetidae</taxon>
        <taxon>Atheliales</taxon>
        <taxon>Atheliaceae</taxon>
        <taxon>Athelia</taxon>
    </lineage>
</organism>
<dbReference type="Proteomes" id="UP000076532">
    <property type="component" value="Unassembled WGS sequence"/>
</dbReference>
<dbReference type="InterPro" id="IPR036412">
    <property type="entry name" value="HAD-like_sf"/>
</dbReference>
<dbReference type="CDD" id="cd07521">
    <property type="entry name" value="HAD_FCP1-like"/>
    <property type="match status" value="1"/>
</dbReference>
<dbReference type="NCBIfam" id="TIGR02251">
    <property type="entry name" value="HIF-SF_euk"/>
    <property type="match status" value="1"/>
</dbReference>
<dbReference type="EMBL" id="KV417560">
    <property type="protein sequence ID" value="KZP19831.1"/>
    <property type="molecule type" value="Genomic_DNA"/>
</dbReference>
<dbReference type="STRING" id="436010.A0A166IHI8"/>
<keyword evidence="4" id="KW-1185">Reference proteome</keyword>
<feature type="region of interest" description="Disordered" evidence="1">
    <location>
        <begin position="1"/>
        <end position="172"/>
    </location>
</feature>
<protein>
    <submittedName>
        <fullName evidence="3">NIF-domain-containing protein</fullName>
    </submittedName>
</protein>
<feature type="compositionally biased region" description="Polar residues" evidence="1">
    <location>
        <begin position="68"/>
        <end position="89"/>
    </location>
</feature>
<sequence length="372" mass="39648">MLVPCAGPSAAHPLELPESPTATQGSSDALREKQSAPADTQEPVPGPSQPATASAPAPPALTTDSSAVSNQDASDLPLAQTNPIVINTSDDGDTALVPSTTQLLPAEETEGVTSGAVQAPGSTGEEGVGAQHHTVHVHHTGTSEGSGDDEYEDADGSGGDGDSRGEVEDEEDRLIRQGGAGFPIGPDGVPKPLLPPIAPHHAGRKCLVLDLDETLVHSSFKSIQQADYIVPVEIDHHWHNFYVLKRPGVDEFLREMGLIYEVVVFTASLSVYADPVLDKLDVHQAVTHRLFRESCYNHKGNYVKDLSQLGREMKDTIILDNSPASYIFHPNNAVPVSSWFNDPHDTELTDMSPFLADLTATDDIRVVLDASL</sequence>
<feature type="domain" description="FCP1 homology" evidence="2">
    <location>
        <begin position="200"/>
        <end position="358"/>
    </location>
</feature>
<dbReference type="GO" id="GO:1904262">
    <property type="term" value="P:negative regulation of TORC1 signaling"/>
    <property type="evidence" value="ECO:0007669"/>
    <property type="project" value="UniProtKB-ARBA"/>
</dbReference>
<name>A0A166IHI8_9AGAM</name>
<dbReference type="AlphaFoldDB" id="A0A166IHI8"/>
<dbReference type="Gene3D" id="3.40.50.1000">
    <property type="entry name" value="HAD superfamily/HAD-like"/>
    <property type="match status" value="1"/>
</dbReference>
<dbReference type="Pfam" id="PF03031">
    <property type="entry name" value="NIF"/>
    <property type="match status" value="1"/>
</dbReference>
<dbReference type="SMART" id="SM00577">
    <property type="entry name" value="CPDc"/>
    <property type="match status" value="1"/>
</dbReference>
<dbReference type="PROSITE" id="PS50969">
    <property type="entry name" value="FCP1"/>
    <property type="match status" value="1"/>
</dbReference>
<proteinExistence type="predicted"/>
<evidence type="ECO:0000313" key="4">
    <source>
        <dbReference type="Proteomes" id="UP000076532"/>
    </source>
</evidence>
<dbReference type="PANTHER" id="PTHR12210">
    <property type="entry name" value="DULLARD PROTEIN PHOSPHATASE"/>
    <property type="match status" value="1"/>
</dbReference>
<dbReference type="GO" id="GO:0009651">
    <property type="term" value="P:response to salt stress"/>
    <property type="evidence" value="ECO:0007669"/>
    <property type="project" value="UniProtKB-ARBA"/>
</dbReference>
<dbReference type="GO" id="GO:0034198">
    <property type="term" value="P:cellular response to amino acid starvation"/>
    <property type="evidence" value="ECO:0007669"/>
    <property type="project" value="UniProtKB-ARBA"/>
</dbReference>
<dbReference type="SUPFAM" id="SSF56784">
    <property type="entry name" value="HAD-like"/>
    <property type="match status" value="1"/>
</dbReference>